<dbReference type="Pfam" id="PF19578">
    <property type="entry name" value="DUF6090"/>
    <property type="match status" value="1"/>
</dbReference>
<keyword evidence="1" id="KW-0472">Membrane</keyword>
<proteinExistence type="predicted"/>
<accession>A0A1M6KKM8</accession>
<dbReference type="AlphaFoldDB" id="A0A1M6KKM8"/>
<keyword evidence="1" id="KW-0812">Transmembrane</keyword>
<name>A0A1M6KKM8_9FLAO</name>
<reference evidence="3" key="1">
    <citation type="submission" date="2016-11" db="EMBL/GenBank/DDBJ databases">
        <authorList>
            <person name="Varghese N."/>
            <person name="Submissions S."/>
        </authorList>
    </citation>
    <scope>NUCLEOTIDE SEQUENCE [LARGE SCALE GENOMIC DNA]</scope>
    <source>
        <strain evidence="3">DSM 22623</strain>
    </source>
</reference>
<dbReference type="RefSeq" id="WP_073321052.1">
    <property type="nucleotide sequence ID" value="NZ_FQYP01000011.1"/>
</dbReference>
<protein>
    <submittedName>
        <fullName evidence="2">Uncharacterized protein</fullName>
    </submittedName>
</protein>
<organism evidence="2 3">
    <name type="scientific">Aquimarina spongiae</name>
    <dbReference type="NCBI Taxonomy" id="570521"/>
    <lineage>
        <taxon>Bacteria</taxon>
        <taxon>Pseudomonadati</taxon>
        <taxon>Bacteroidota</taxon>
        <taxon>Flavobacteriia</taxon>
        <taxon>Flavobacteriales</taxon>
        <taxon>Flavobacteriaceae</taxon>
        <taxon>Aquimarina</taxon>
    </lineage>
</organism>
<dbReference type="Proteomes" id="UP000184432">
    <property type="component" value="Unassembled WGS sequence"/>
</dbReference>
<keyword evidence="1" id="KW-1133">Transmembrane helix</keyword>
<feature type="transmembrane region" description="Helical" evidence="1">
    <location>
        <begin position="9"/>
        <end position="30"/>
    </location>
</feature>
<dbReference type="OrthoDB" id="822590at2"/>
<gene>
    <name evidence="2" type="ORF">SAMN04488508_11171</name>
</gene>
<evidence type="ECO:0000256" key="1">
    <source>
        <dbReference type="SAM" id="Phobius"/>
    </source>
</evidence>
<sequence length="233" mass="26556">MTKGKIFKYLAYAIGEIILVVIGILIAVQINNANETRKQNRQLQGILKNITYDLSTDTTMVSNYIKIEEHRIAESKRILAGEISIENFKECALCPSITTTYTPVTINTKGFEQLKGVIGQNTNAKDSLSTDITQFYTIFLDFISSSNEMLKNESLKNIEDFKSYDWFVDWTRGNNTSEMISYFATSEDYKKRVASYNILAANNHLQYLKSYKQNATYILDKINTRLAKEGASK</sequence>
<evidence type="ECO:0000313" key="2">
    <source>
        <dbReference type="EMBL" id="SHJ59524.1"/>
    </source>
</evidence>
<keyword evidence="3" id="KW-1185">Reference proteome</keyword>
<dbReference type="EMBL" id="FQYP01000011">
    <property type="protein sequence ID" value="SHJ59524.1"/>
    <property type="molecule type" value="Genomic_DNA"/>
</dbReference>
<dbReference type="STRING" id="570521.SAMN04488508_11171"/>
<evidence type="ECO:0000313" key="3">
    <source>
        <dbReference type="Proteomes" id="UP000184432"/>
    </source>
</evidence>
<dbReference type="InterPro" id="IPR045749">
    <property type="entry name" value="DUF6090"/>
</dbReference>